<reference evidence="2" key="2">
    <citation type="journal article" date="2015" name="Fish Shellfish Immunol.">
        <title>Early steps in the European eel (Anguilla anguilla)-Vibrio vulnificus interaction in the gills: Role of the RtxA13 toxin.</title>
        <authorList>
            <person name="Callol A."/>
            <person name="Pajuelo D."/>
            <person name="Ebbesson L."/>
            <person name="Teles M."/>
            <person name="MacKenzie S."/>
            <person name="Amaro C."/>
        </authorList>
    </citation>
    <scope>NUCLEOTIDE SEQUENCE</scope>
</reference>
<feature type="region of interest" description="Disordered" evidence="1">
    <location>
        <begin position="18"/>
        <end position="70"/>
    </location>
</feature>
<feature type="compositionally biased region" description="Polar residues" evidence="1">
    <location>
        <begin position="18"/>
        <end position="28"/>
    </location>
</feature>
<feature type="compositionally biased region" description="Basic and acidic residues" evidence="1">
    <location>
        <begin position="30"/>
        <end position="45"/>
    </location>
</feature>
<name>A0A0E9X546_ANGAN</name>
<reference evidence="2" key="1">
    <citation type="submission" date="2014-11" db="EMBL/GenBank/DDBJ databases">
        <authorList>
            <person name="Amaro Gonzalez C."/>
        </authorList>
    </citation>
    <scope>NUCLEOTIDE SEQUENCE</scope>
</reference>
<protein>
    <submittedName>
        <fullName evidence="2">Uncharacterized protein</fullName>
    </submittedName>
</protein>
<accession>A0A0E9X546</accession>
<evidence type="ECO:0000256" key="1">
    <source>
        <dbReference type="SAM" id="MobiDB-lite"/>
    </source>
</evidence>
<dbReference type="EMBL" id="GBXM01010745">
    <property type="protein sequence ID" value="JAH97832.1"/>
    <property type="molecule type" value="Transcribed_RNA"/>
</dbReference>
<proteinExistence type="predicted"/>
<evidence type="ECO:0000313" key="2">
    <source>
        <dbReference type="EMBL" id="JAH97832.1"/>
    </source>
</evidence>
<sequence length="70" mass="7566">MERLSGVIHACGEAVLSQTRGRGGQCSQRFEWEGHDGSGERDERSSPVSPAMRSPSDLVSYGNPHLLPSI</sequence>
<dbReference type="AlphaFoldDB" id="A0A0E9X546"/>
<organism evidence="2">
    <name type="scientific">Anguilla anguilla</name>
    <name type="common">European freshwater eel</name>
    <name type="synonym">Muraena anguilla</name>
    <dbReference type="NCBI Taxonomy" id="7936"/>
    <lineage>
        <taxon>Eukaryota</taxon>
        <taxon>Metazoa</taxon>
        <taxon>Chordata</taxon>
        <taxon>Craniata</taxon>
        <taxon>Vertebrata</taxon>
        <taxon>Euteleostomi</taxon>
        <taxon>Actinopterygii</taxon>
        <taxon>Neopterygii</taxon>
        <taxon>Teleostei</taxon>
        <taxon>Anguilliformes</taxon>
        <taxon>Anguillidae</taxon>
        <taxon>Anguilla</taxon>
    </lineage>
</organism>